<sequence length="154" mass="17997">MRKLLFYLIILITLITAFVAYMFYHEPSSDELVGRSVVLEFGPKNEIHISKLGSQFIVSDTSFSNSKFPYFFDAFVEKDKAGSSYLYLLCKDNMIVFDNNMNCVLFFSKQNQESKALLEHVKKYYHFDASKTKYKIEDLDEVDRSIYLSLQSQN</sequence>
<protein>
    <submittedName>
        <fullName evidence="2">Uncharacterized protein</fullName>
    </submittedName>
</protein>
<feature type="transmembrane region" description="Helical" evidence="1">
    <location>
        <begin position="5"/>
        <end position="24"/>
    </location>
</feature>
<proteinExistence type="predicted"/>
<dbReference type="RefSeq" id="WP_156719365.1">
    <property type="nucleotide sequence ID" value="NZ_CACRUF010000018.1"/>
</dbReference>
<gene>
    <name evidence="2" type="ORF">VDLFYP95_01030</name>
</gene>
<name>A0A6N3AKA4_9FIRM</name>
<evidence type="ECO:0000313" key="2">
    <source>
        <dbReference type="EMBL" id="VYT91183.1"/>
    </source>
</evidence>
<reference evidence="2" key="1">
    <citation type="submission" date="2019-11" db="EMBL/GenBank/DDBJ databases">
        <authorList>
            <person name="Feng L."/>
        </authorList>
    </citation>
    <scope>NUCLEOTIDE SEQUENCE</scope>
    <source>
        <strain evidence="2">VdisparLFYP95</strain>
    </source>
</reference>
<dbReference type="AlphaFoldDB" id="A0A6N3AKA4"/>
<accession>A0A6N3AKA4</accession>
<dbReference type="EMBL" id="CACRUF010000018">
    <property type="protein sequence ID" value="VYT91183.1"/>
    <property type="molecule type" value="Genomic_DNA"/>
</dbReference>
<evidence type="ECO:0000256" key="1">
    <source>
        <dbReference type="SAM" id="Phobius"/>
    </source>
</evidence>
<keyword evidence="1" id="KW-0812">Transmembrane</keyword>
<keyword evidence="1" id="KW-1133">Transmembrane helix</keyword>
<organism evidence="2">
    <name type="scientific">Veillonella dispar</name>
    <dbReference type="NCBI Taxonomy" id="39778"/>
    <lineage>
        <taxon>Bacteria</taxon>
        <taxon>Bacillati</taxon>
        <taxon>Bacillota</taxon>
        <taxon>Negativicutes</taxon>
        <taxon>Veillonellales</taxon>
        <taxon>Veillonellaceae</taxon>
        <taxon>Veillonella</taxon>
    </lineage>
</organism>
<keyword evidence="1" id="KW-0472">Membrane</keyword>